<reference evidence="5 6" key="1">
    <citation type="submission" date="2019-07" db="EMBL/GenBank/DDBJ databases">
        <title>R&amp;d 2014.</title>
        <authorList>
            <person name="Klenk H.-P."/>
        </authorList>
    </citation>
    <scope>NUCLEOTIDE SEQUENCE [LARGE SCALE GENOMIC DNA]</scope>
    <source>
        <strain evidence="5 6">DSM 43868</strain>
    </source>
</reference>
<gene>
    <name evidence="5" type="ORF">JD77_05603</name>
</gene>
<dbReference type="Pfam" id="PF01047">
    <property type="entry name" value="MarR"/>
    <property type="match status" value="1"/>
</dbReference>
<proteinExistence type="predicted"/>
<dbReference type="RefSeq" id="WP_145776821.1">
    <property type="nucleotide sequence ID" value="NZ_BAAATQ010000107.1"/>
</dbReference>
<evidence type="ECO:0000313" key="6">
    <source>
        <dbReference type="Proteomes" id="UP000319825"/>
    </source>
</evidence>
<dbReference type="SMART" id="SM00347">
    <property type="entry name" value="HTH_MARR"/>
    <property type="match status" value="1"/>
</dbReference>
<protein>
    <submittedName>
        <fullName evidence="5">MarR family transcriptional regulator</fullName>
    </submittedName>
</protein>
<name>A0A562IIC1_MICOL</name>
<dbReference type="InterPro" id="IPR000835">
    <property type="entry name" value="HTH_MarR-typ"/>
</dbReference>
<keyword evidence="1" id="KW-0805">Transcription regulation</keyword>
<dbReference type="GO" id="GO:0003677">
    <property type="term" value="F:DNA binding"/>
    <property type="evidence" value="ECO:0007669"/>
    <property type="project" value="UniProtKB-KW"/>
</dbReference>
<keyword evidence="2" id="KW-0238">DNA-binding</keyword>
<dbReference type="Proteomes" id="UP000319825">
    <property type="component" value="Unassembled WGS sequence"/>
</dbReference>
<dbReference type="InterPro" id="IPR036390">
    <property type="entry name" value="WH_DNA-bd_sf"/>
</dbReference>
<dbReference type="PANTHER" id="PTHR42756:SF1">
    <property type="entry name" value="TRANSCRIPTIONAL REPRESSOR OF EMRAB OPERON"/>
    <property type="match status" value="1"/>
</dbReference>
<comment type="caution">
    <text evidence="5">The sequence shown here is derived from an EMBL/GenBank/DDBJ whole genome shotgun (WGS) entry which is preliminary data.</text>
</comment>
<dbReference type="Gene3D" id="1.10.10.10">
    <property type="entry name" value="Winged helix-like DNA-binding domain superfamily/Winged helix DNA-binding domain"/>
    <property type="match status" value="1"/>
</dbReference>
<dbReference type="OrthoDB" id="3177763at2"/>
<evidence type="ECO:0000313" key="5">
    <source>
        <dbReference type="EMBL" id="TWH70578.1"/>
    </source>
</evidence>
<dbReference type="AlphaFoldDB" id="A0A562IIC1"/>
<evidence type="ECO:0000256" key="2">
    <source>
        <dbReference type="ARBA" id="ARBA00023125"/>
    </source>
</evidence>
<dbReference type="SUPFAM" id="SSF46785">
    <property type="entry name" value="Winged helix' DNA-binding domain"/>
    <property type="match status" value="1"/>
</dbReference>
<evidence type="ECO:0000259" key="4">
    <source>
        <dbReference type="PROSITE" id="PS50995"/>
    </source>
</evidence>
<dbReference type="PROSITE" id="PS50995">
    <property type="entry name" value="HTH_MARR_2"/>
    <property type="match status" value="1"/>
</dbReference>
<evidence type="ECO:0000256" key="3">
    <source>
        <dbReference type="ARBA" id="ARBA00023163"/>
    </source>
</evidence>
<keyword evidence="3" id="KW-0804">Transcription</keyword>
<organism evidence="5 6">
    <name type="scientific">Micromonospora olivasterospora</name>
    <dbReference type="NCBI Taxonomy" id="1880"/>
    <lineage>
        <taxon>Bacteria</taxon>
        <taxon>Bacillati</taxon>
        <taxon>Actinomycetota</taxon>
        <taxon>Actinomycetes</taxon>
        <taxon>Micromonosporales</taxon>
        <taxon>Micromonosporaceae</taxon>
        <taxon>Micromonospora</taxon>
    </lineage>
</organism>
<dbReference type="GO" id="GO:0003700">
    <property type="term" value="F:DNA-binding transcription factor activity"/>
    <property type="evidence" value="ECO:0007669"/>
    <property type="project" value="InterPro"/>
</dbReference>
<feature type="domain" description="HTH marR-type" evidence="4">
    <location>
        <begin position="17"/>
        <end position="149"/>
    </location>
</feature>
<dbReference type="PANTHER" id="PTHR42756">
    <property type="entry name" value="TRANSCRIPTIONAL REGULATOR, MARR"/>
    <property type="match status" value="1"/>
</dbReference>
<dbReference type="InterPro" id="IPR036388">
    <property type="entry name" value="WH-like_DNA-bd_sf"/>
</dbReference>
<evidence type="ECO:0000256" key="1">
    <source>
        <dbReference type="ARBA" id="ARBA00023015"/>
    </source>
</evidence>
<accession>A0A562IIC1</accession>
<dbReference type="EMBL" id="VLKE01000001">
    <property type="protein sequence ID" value="TWH70578.1"/>
    <property type="molecule type" value="Genomic_DNA"/>
</dbReference>
<keyword evidence="6" id="KW-1185">Reference proteome</keyword>
<sequence>MSKAESAQPDGSPPPQDLRLLYAIGRLDRGITRELQHGLKPLGLSPHQYVTLTVLRARSGLSNAQLARRAYVSPQAMIQVLASLQADGLITRSPSGENQRILETRLTDKGREIAERCDRIADEIENRMLAGVPQKDRKALLAAVRACVQRINAGLPGG</sequence>